<keyword evidence="3 4" id="KW-0408">Iron</keyword>
<dbReference type="InterPro" id="IPR009056">
    <property type="entry name" value="Cyt_c-like_dom"/>
</dbReference>
<evidence type="ECO:0000256" key="2">
    <source>
        <dbReference type="ARBA" id="ARBA00022723"/>
    </source>
</evidence>
<organism evidence="7 8">
    <name type="scientific">Xanthomonas oryzae pv. oryzae (strain KACC10331 / KXO85)</name>
    <dbReference type="NCBI Taxonomy" id="291331"/>
    <lineage>
        <taxon>Bacteria</taxon>
        <taxon>Pseudomonadati</taxon>
        <taxon>Pseudomonadota</taxon>
        <taxon>Gammaproteobacteria</taxon>
        <taxon>Lysobacterales</taxon>
        <taxon>Lysobacteraceae</taxon>
        <taxon>Xanthomonas</taxon>
    </lineage>
</organism>
<evidence type="ECO:0000313" key="8">
    <source>
        <dbReference type="Proteomes" id="UP000006735"/>
    </source>
</evidence>
<dbReference type="GO" id="GO:0046872">
    <property type="term" value="F:metal ion binding"/>
    <property type="evidence" value="ECO:0007669"/>
    <property type="project" value="UniProtKB-KW"/>
</dbReference>
<keyword evidence="5" id="KW-0812">Transmembrane</keyword>
<dbReference type="AlphaFoldDB" id="Q5GUI2"/>
<evidence type="ECO:0000256" key="1">
    <source>
        <dbReference type="ARBA" id="ARBA00022617"/>
    </source>
</evidence>
<proteinExistence type="predicted"/>
<evidence type="ECO:0000259" key="6">
    <source>
        <dbReference type="PROSITE" id="PS51007"/>
    </source>
</evidence>
<dbReference type="Pfam" id="PF00034">
    <property type="entry name" value="Cytochrom_C"/>
    <property type="match status" value="1"/>
</dbReference>
<keyword evidence="2 4" id="KW-0479">Metal-binding</keyword>
<evidence type="ECO:0000256" key="4">
    <source>
        <dbReference type="PROSITE-ProRule" id="PRU00433"/>
    </source>
</evidence>
<evidence type="ECO:0000256" key="3">
    <source>
        <dbReference type="ARBA" id="ARBA00023004"/>
    </source>
</evidence>
<keyword evidence="8" id="KW-1185">Reference proteome</keyword>
<dbReference type="SUPFAM" id="SSF46626">
    <property type="entry name" value="Cytochrome c"/>
    <property type="match status" value="1"/>
</dbReference>
<protein>
    <submittedName>
        <fullName evidence="7">Cytochrome c5</fullName>
    </submittedName>
</protein>
<evidence type="ECO:0000256" key="5">
    <source>
        <dbReference type="SAM" id="Phobius"/>
    </source>
</evidence>
<feature type="transmembrane region" description="Helical" evidence="5">
    <location>
        <begin position="40"/>
        <end position="61"/>
    </location>
</feature>
<dbReference type="EMBL" id="AE013598">
    <property type="protein sequence ID" value="AAW77641.1"/>
    <property type="molecule type" value="Genomic_DNA"/>
</dbReference>
<dbReference type="PANTHER" id="PTHR40942:SF2">
    <property type="entry name" value="CYTOCHROME-RELATED"/>
    <property type="match status" value="1"/>
</dbReference>
<dbReference type="KEGG" id="xoo:XOO4387"/>
<dbReference type="Proteomes" id="UP000006735">
    <property type="component" value="Chromosome"/>
</dbReference>
<sequence length="200" mass="20769">MQAGQTGLSCALYSGVSRGLRPTARGERVRNYDLEFLKKFSMVIGLLVVITLGLIALAAYLQRAVPDEVSPTAAKRVQQRIAPAGAVYAGATGASAQAAAQAAALAKAASQSAYGGTTDGKTIFNNLCTACHTTGVGKAPTLDHSHWDARIAQGKDTLYKHAIEGYAGPDGGIMPPKGGNPGLTEEQVRATVDWMLGNLK</sequence>
<feature type="domain" description="Cytochrome c" evidence="6">
    <location>
        <begin position="115"/>
        <end position="199"/>
    </location>
</feature>
<keyword evidence="5" id="KW-1133">Transmembrane helix</keyword>
<gene>
    <name evidence="7" type="primary">CycB</name>
    <name evidence="7" type="ordered locus">XOO4387</name>
</gene>
<reference evidence="7 8" key="1">
    <citation type="journal article" date="2005" name="Nucleic Acids Res.">
        <title>The genome sequence of Xanthomonas oryzae pathovar oryzae KACC10331, the bacterial blight pathogen of rice.</title>
        <authorList>
            <person name="Lee B.M."/>
            <person name="Park Y.J."/>
            <person name="Park D.S."/>
            <person name="Kang H.W."/>
            <person name="Kim J.G."/>
            <person name="Song E.S."/>
            <person name="Park I.C."/>
            <person name="Yoon U.H."/>
            <person name="Hahn J.H."/>
            <person name="Koo B.S."/>
            <person name="Lee G.B."/>
            <person name="Kim H."/>
            <person name="Park H.S."/>
            <person name="Yoon K.O."/>
            <person name="Kim J.H."/>
            <person name="Jung C.H."/>
            <person name="Koh N.H."/>
            <person name="Seo J.S."/>
            <person name="Go S.J."/>
        </authorList>
    </citation>
    <scope>NUCLEOTIDE SEQUENCE [LARGE SCALE GENOMIC DNA]</scope>
    <source>
        <strain evidence="8">KACC10331 / KXO85</strain>
    </source>
</reference>
<accession>Q5GUI2</accession>
<evidence type="ECO:0000313" key="7">
    <source>
        <dbReference type="EMBL" id="AAW77641.1"/>
    </source>
</evidence>
<name>Q5GUI2_XANOR</name>
<dbReference type="HOGENOM" id="CLU_082349_0_0_6"/>
<dbReference type="PANTHER" id="PTHR40942">
    <property type="match status" value="1"/>
</dbReference>
<dbReference type="InterPro" id="IPR036909">
    <property type="entry name" value="Cyt_c-like_dom_sf"/>
</dbReference>
<keyword evidence="5" id="KW-0472">Membrane</keyword>
<dbReference type="PROSITE" id="PS51007">
    <property type="entry name" value="CYTC"/>
    <property type="match status" value="1"/>
</dbReference>
<keyword evidence="1 4" id="KW-0349">Heme</keyword>
<dbReference type="GO" id="GO:0009055">
    <property type="term" value="F:electron transfer activity"/>
    <property type="evidence" value="ECO:0007669"/>
    <property type="project" value="InterPro"/>
</dbReference>
<dbReference type="STRING" id="291331.XOO4387"/>
<dbReference type="GO" id="GO:0020037">
    <property type="term" value="F:heme binding"/>
    <property type="evidence" value="ECO:0007669"/>
    <property type="project" value="InterPro"/>
</dbReference>
<dbReference type="Gene3D" id="1.10.760.10">
    <property type="entry name" value="Cytochrome c-like domain"/>
    <property type="match status" value="1"/>
</dbReference>